<protein>
    <submittedName>
        <fullName evidence="1">Uncharacterized protein</fullName>
    </submittedName>
</protein>
<name>A0ACC2WE09_9TREE</name>
<comment type="caution">
    <text evidence="1">The sequence shown here is derived from an EMBL/GenBank/DDBJ whole genome shotgun (WGS) entry which is preliminary data.</text>
</comment>
<evidence type="ECO:0000313" key="1">
    <source>
        <dbReference type="EMBL" id="KAJ9109708.1"/>
    </source>
</evidence>
<dbReference type="Proteomes" id="UP001241377">
    <property type="component" value="Unassembled WGS sequence"/>
</dbReference>
<organism evidence="1 2">
    <name type="scientific">Naganishia cerealis</name>
    <dbReference type="NCBI Taxonomy" id="610337"/>
    <lineage>
        <taxon>Eukaryota</taxon>
        <taxon>Fungi</taxon>
        <taxon>Dikarya</taxon>
        <taxon>Basidiomycota</taxon>
        <taxon>Agaricomycotina</taxon>
        <taxon>Tremellomycetes</taxon>
        <taxon>Filobasidiales</taxon>
        <taxon>Filobasidiaceae</taxon>
        <taxon>Naganishia</taxon>
    </lineage>
</organism>
<reference evidence="1" key="1">
    <citation type="submission" date="2023-04" db="EMBL/GenBank/DDBJ databases">
        <title>Draft Genome sequencing of Naganishia species isolated from polar environments using Oxford Nanopore Technology.</title>
        <authorList>
            <person name="Leo P."/>
            <person name="Venkateswaran K."/>
        </authorList>
    </citation>
    <scope>NUCLEOTIDE SEQUENCE</scope>
    <source>
        <strain evidence="1">MNA-CCFEE 5261</strain>
    </source>
</reference>
<accession>A0ACC2WE09</accession>
<sequence length="178" mass="20076">MFAVPENLAGQEEKEGGGAGAQRSPTVEYVARFGEAEEGSQTALNRGKLPARSEWNEEQAGNIAETDQCDGPRTVPQTRIAFKREFKFNDVIRLWDVLFTDYYSNEFVIFIALAILHSHREVIIRYLVEFDEVLKYANDLSETIDLESTLAQAEVNQRPLGTTLMLRAFSSGPSKRKK</sequence>
<keyword evidence="2" id="KW-1185">Reference proteome</keyword>
<evidence type="ECO:0000313" key="2">
    <source>
        <dbReference type="Proteomes" id="UP001241377"/>
    </source>
</evidence>
<gene>
    <name evidence="1" type="ORF">QFC19_001938</name>
</gene>
<proteinExistence type="predicted"/>
<dbReference type="EMBL" id="JASBWR010000016">
    <property type="protein sequence ID" value="KAJ9109708.1"/>
    <property type="molecule type" value="Genomic_DNA"/>
</dbReference>